<dbReference type="Proteomes" id="UP001165136">
    <property type="component" value="Unassembled WGS sequence"/>
</dbReference>
<gene>
    <name evidence="7" type="ORF">Atai01_29860</name>
</gene>
<evidence type="ECO:0000313" key="8">
    <source>
        <dbReference type="Proteomes" id="UP001165136"/>
    </source>
</evidence>
<evidence type="ECO:0000256" key="4">
    <source>
        <dbReference type="ARBA" id="ARBA00023136"/>
    </source>
</evidence>
<keyword evidence="2 5" id="KW-0812">Transmembrane</keyword>
<protein>
    <submittedName>
        <fullName evidence="7">MFS transporter</fullName>
    </submittedName>
</protein>
<feature type="domain" description="Major facilitator superfamily (MFS) profile" evidence="6">
    <location>
        <begin position="16"/>
        <end position="392"/>
    </location>
</feature>
<proteinExistence type="predicted"/>
<dbReference type="Pfam" id="PF07690">
    <property type="entry name" value="MFS_1"/>
    <property type="match status" value="1"/>
</dbReference>
<feature type="transmembrane region" description="Helical" evidence="5">
    <location>
        <begin position="141"/>
        <end position="164"/>
    </location>
</feature>
<comment type="subcellular location">
    <subcellularLocation>
        <location evidence="1">Cell membrane</location>
        <topology evidence="1">Multi-pass membrane protein</topology>
    </subcellularLocation>
</comment>
<name>A0A9W6VGC6_9PSEU</name>
<dbReference type="PANTHER" id="PTHR42910:SF1">
    <property type="entry name" value="MAJOR FACILITATOR SUPERFAMILY (MFS) PROFILE DOMAIN-CONTAINING PROTEIN"/>
    <property type="match status" value="1"/>
</dbReference>
<dbReference type="InterPro" id="IPR036259">
    <property type="entry name" value="MFS_trans_sf"/>
</dbReference>
<dbReference type="RefSeq" id="WP_285487203.1">
    <property type="nucleotide sequence ID" value="NZ_BSTI01000006.1"/>
</dbReference>
<feature type="transmembrane region" description="Helical" evidence="5">
    <location>
        <begin position="170"/>
        <end position="192"/>
    </location>
</feature>
<dbReference type="GO" id="GO:0005886">
    <property type="term" value="C:plasma membrane"/>
    <property type="evidence" value="ECO:0007669"/>
    <property type="project" value="UniProtKB-SubCell"/>
</dbReference>
<evidence type="ECO:0000256" key="5">
    <source>
        <dbReference type="SAM" id="Phobius"/>
    </source>
</evidence>
<dbReference type="Gene3D" id="1.20.1250.20">
    <property type="entry name" value="MFS general substrate transporter like domains"/>
    <property type="match status" value="1"/>
</dbReference>
<feature type="transmembrane region" description="Helical" evidence="5">
    <location>
        <begin position="52"/>
        <end position="74"/>
    </location>
</feature>
<accession>A0A9W6VGC6</accession>
<dbReference type="PROSITE" id="PS50850">
    <property type="entry name" value="MFS"/>
    <property type="match status" value="1"/>
</dbReference>
<dbReference type="PANTHER" id="PTHR42910">
    <property type="entry name" value="TRANSPORTER SCO4007-RELATED"/>
    <property type="match status" value="1"/>
</dbReference>
<feature type="transmembrane region" description="Helical" evidence="5">
    <location>
        <begin position="86"/>
        <end position="109"/>
    </location>
</feature>
<dbReference type="InterPro" id="IPR001958">
    <property type="entry name" value="Tet-R_TetA/multi-R_MdtG-like"/>
</dbReference>
<dbReference type="GO" id="GO:0022857">
    <property type="term" value="F:transmembrane transporter activity"/>
    <property type="evidence" value="ECO:0007669"/>
    <property type="project" value="InterPro"/>
</dbReference>
<feature type="transmembrane region" description="Helical" evidence="5">
    <location>
        <begin position="19"/>
        <end position="37"/>
    </location>
</feature>
<feature type="transmembrane region" description="Helical" evidence="5">
    <location>
        <begin position="257"/>
        <end position="274"/>
    </location>
</feature>
<keyword evidence="3 5" id="KW-1133">Transmembrane helix</keyword>
<feature type="transmembrane region" description="Helical" evidence="5">
    <location>
        <begin position="372"/>
        <end position="389"/>
    </location>
</feature>
<organism evidence="7 8">
    <name type="scientific">Amycolatopsis taiwanensis</name>
    <dbReference type="NCBI Taxonomy" id="342230"/>
    <lineage>
        <taxon>Bacteria</taxon>
        <taxon>Bacillati</taxon>
        <taxon>Actinomycetota</taxon>
        <taxon>Actinomycetes</taxon>
        <taxon>Pseudonocardiales</taxon>
        <taxon>Pseudonocardiaceae</taxon>
        <taxon>Amycolatopsis</taxon>
    </lineage>
</organism>
<dbReference type="EMBL" id="BSTI01000006">
    <property type="protein sequence ID" value="GLY66367.1"/>
    <property type="molecule type" value="Genomic_DNA"/>
</dbReference>
<feature type="transmembrane region" description="Helical" evidence="5">
    <location>
        <begin position="213"/>
        <end position="245"/>
    </location>
</feature>
<evidence type="ECO:0000256" key="1">
    <source>
        <dbReference type="ARBA" id="ARBA00004651"/>
    </source>
</evidence>
<keyword evidence="4 5" id="KW-0472">Membrane</keyword>
<keyword evidence="8" id="KW-1185">Reference proteome</keyword>
<dbReference type="InterPro" id="IPR020846">
    <property type="entry name" value="MFS_dom"/>
</dbReference>
<evidence type="ECO:0000256" key="3">
    <source>
        <dbReference type="ARBA" id="ARBA00022989"/>
    </source>
</evidence>
<evidence type="ECO:0000259" key="6">
    <source>
        <dbReference type="PROSITE" id="PS50850"/>
    </source>
</evidence>
<evidence type="ECO:0000256" key="2">
    <source>
        <dbReference type="ARBA" id="ARBA00022692"/>
    </source>
</evidence>
<dbReference type="AlphaFoldDB" id="A0A9W6VGC6"/>
<dbReference type="InterPro" id="IPR011701">
    <property type="entry name" value="MFS"/>
</dbReference>
<feature type="transmembrane region" description="Helical" evidence="5">
    <location>
        <begin position="286"/>
        <end position="303"/>
    </location>
</feature>
<reference evidence="7" key="1">
    <citation type="submission" date="2023-03" db="EMBL/GenBank/DDBJ databases">
        <title>Amycolatopsis taiwanensis NBRC 103393.</title>
        <authorList>
            <person name="Ichikawa N."/>
            <person name="Sato H."/>
            <person name="Tonouchi N."/>
        </authorList>
    </citation>
    <scope>NUCLEOTIDE SEQUENCE</scope>
    <source>
        <strain evidence="7">NBRC 103393</strain>
    </source>
</reference>
<sequence length="392" mass="39154">MNADPAVNTPVAAQLRGPVAWFMSLAAALGTSTIYPLQPAIADVADSLGSPIAAVGIALACGPAGYLVGLGLLVPLVDRFSPARVVAALFGGLAAALALSAAVGGVFVLGPVTGLIGACSAVGASLSSLASRLAPPRRRATILGIVTAGISAGILAGRILGGWLADEIGWRGMVLVFAAACALVALCSLVVLPATRGGAERGYLATLRSIPGLFVRYPALLLAATRGALWFFAFCAVWAGIAVALSEAPYSYSAERIGLYALAGLSGIVATQVAGTWTDRVGARRVLLTGLVLAGVAAAAVGFTLANTVVTLVCLALFDAGLFAAQVANQSTVLSIDPAAPARFNSAYMVVYFVGGSLGTAFGAAAVPWLGWPATATIAAAAIGVAFFMRPG</sequence>
<feature type="transmembrane region" description="Helical" evidence="5">
    <location>
        <begin position="115"/>
        <end position="134"/>
    </location>
</feature>
<dbReference type="PRINTS" id="PR01035">
    <property type="entry name" value="TCRTETA"/>
</dbReference>
<comment type="caution">
    <text evidence="7">The sequence shown here is derived from an EMBL/GenBank/DDBJ whole genome shotgun (WGS) entry which is preliminary data.</text>
</comment>
<dbReference type="SUPFAM" id="SSF103473">
    <property type="entry name" value="MFS general substrate transporter"/>
    <property type="match status" value="1"/>
</dbReference>
<evidence type="ECO:0000313" key="7">
    <source>
        <dbReference type="EMBL" id="GLY66367.1"/>
    </source>
</evidence>